<feature type="region of interest" description="Disordered" evidence="1">
    <location>
        <begin position="1"/>
        <end position="28"/>
    </location>
</feature>
<evidence type="ECO:0000313" key="3">
    <source>
        <dbReference type="Proteomes" id="UP000613580"/>
    </source>
</evidence>
<feature type="region of interest" description="Disordered" evidence="1">
    <location>
        <begin position="162"/>
        <end position="241"/>
    </location>
</feature>
<feature type="compositionally biased region" description="Polar residues" evidence="1">
    <location>
        <begin position="217"/>
        <end position="226"/>
    </location>
</feature>
<dbReference type="Proteomes" id="UP000613580">
    <property type="component" value="Unassembled WGS sequence"/>
</dbReference>
<dbReference type="AlphaFoldDB" id="A0A8H6SWG8"/>
<feature type="compositionally biased region" description="Basic residues" evidence="1">
    <location>
        <begin position="227"/>
        <end position="241"/>
    </location>
</feature>
<feature type="compositionally biased region" description="Basic and acidic residues" evidence="1">
    <location>
        <begin position="162"/>
        <end position="187"/>
    </location>
</feature>
<accession>A0A8H6SWG8</accession>
<proteinExistence type="predicted"/>
<reference evidence="2" key="1">
    <citation type="submission" date="2020-05" db="EMBL/GenBank/DDBJ databases">
        <title>Mycena genomes resolve the evolution of fungal bioluminescence.</title>
        <authorList>
            <person name="Tsai I.J."/>
        </authorList>
    </citation>
    <scope>NUCLEOTIDE SEQUENCE</scope>
    <source>
        <strain evidence="2">110903Hualien_Pintung</strain>
    </source>
</reference>
<organism evidence="2 3">
    <name type="scientific">Mycena chlorophos</name>
    <name type="common">Agaric fungus</name>
    <name type="synonym">Agaricus chlorophos</name>
    <dbReference type="NCBI Taxonomy" id="658473"/>
    <lineage>
        <taxon>Eukaryota</taxon>
        <taxon>Fungi</taxon>
        <taxon>Dikarya</taxon>
        <taxon>Basidiomycota</taxon>
        <taxon>Agaricomycotina</taxon>
        <taxon>Agaricomycetes</taxon>
        <taxon>Agaricomycetidae</taxon>
        <taxon>Agaricales</taxon>
        <taxon>Marasmiineae</taxon>
        <taxon>Mycenaceae</taxon>
        <taxon>Mycena</taxon>
    </lineage>
</organism>
<evidence type="ECO:0000256" key="1">
    <source>
        <dbReference type="SAM" id="MobiDB-lite"/>
    </source>
</evidence>
<gene>
    <name evidence="2" type="ORF">HMN09_00813900</name>
</gene>
<evidence type="ECO:0000313" key="2">
    <source>
        <dbReference type="EMBL" id="KAF7305607.1"/>
    </source>
</evidence>
<name>A0A8H6SWG8_MYCCL</name>
<feature type="compositionally biased region" description="Polar residues" evidence="1">
    <location>
        <begin position="1"/>
        <end position="27"/>
    </location>
</feature>
<comment type="caution">
    <text evidence="2">The sequence shown here is derived from an EMBL/GenBank/DDBJ whole genome shotgun (WGS) entry which is preliminary data.</text>
</comment>
<sequence length="241" mass="26684">MAAAPSPSQAKATQGGNNNAQTSTKPTQAVMGLPRIIAELQTVQTNHASLITDLRSQLSDSNRRAQQLQGKLVEVAGAYEQEMRHMRLIERIKDGLSKANLDAEKARNEVLQGRLKTLEAQLTLAKEQIEEDELELHLERSGKKEVEAELKMLKDGIEAREEAVRRREERMNEQRDGLLEALEKSKDALLGTKRPAHDSEVEDVPGPSTPKKMKTADGQQKSQGSKRGTRLSSRSKPHPTG</sequence>
<dbReference type="EMBL" id="JACAZE010000010">
    <property type="protein sequence ID" value="KAF7305607.1"/>
    <property type="molecule type" value="Genomic_DNA"/>
</dbReference>
<protein>
    <submittedName>
        <fullName evidence="2">Uncharacterized protein</fullName>
    </submittedName>
</protein>
<keyword evidence="3" id="KW-1185">Reference proteome</keyword>